<keyword evidence="1" id="KW-0479">Metal-binding</keyword>
<dbReference type="Proteomes" id="UP000233534">
    <property type="component" value="Chromosome"/>
</dbReference>
<evidence type="ECO:0000313" key="6">
    <source>
        <dbReference type="EMBL" id="AUG57619.1"/>
    </source>
</evidence>
<dbReference type="PANTHER" id="PTHR21621:SF0">
    <property type="entry name" value="BETA-CITRYLGLUTAMATE SYNTHASE B-RELATED"/>
    <property type="match status" value="1"/>
</dbReference>
<evidence type="ECO:0000256" key="3">
    <source>
        <dbReference type="ARBA" id="ARBA00022840"/>
    </source>
</evidence>
<evidence type="ECO:0000256" key="1">
    <source>
        <dbReference type="ARBA" id="ARBA00022723"/>
    </source>
</evidence>
<dbReference type="PANTHER" id="PTHR21621">
    <property type="entry name" value="RIBOSOMAL PROTEIN S6 MODIFICATION PROTEIN"/>
    <property type="match status" value="1"/>
</dbReference>
<proteinExistence type="predicted"/>
<evidence type="ECO:0000256" key="4">
    <source>
        <dbReference type="PROSITE-ProRule" id="PRU00409"/>
    </source>
</evidence>
<dbReference type="GO" id="GO:0005524">
    <property type="term" value="F:ATP binding"/>
    <property type="evidence" value="ECO:0007669"/>
    <property type="project" value="UniProtKB-UniRule"/>
</dbReference>
<protein>
    <submittedName>
        <fullName evidence="6">Ribosomal protein S6 modification protein</fullName>
    </submittedName>
</protein>
<keyword evidence="3 4" id="KW-0067">ATP-binding</keyword>
<dbReference type="KEGG" id="hsc:HVS_08555"/>
<dbReference type="EMBL" id="CP025197">
    <property type="protein sequence ID" value="AUG57619.1"/>
    <property type="molecule type" value="Genomic_DNA"/>
</dbReference>
<reference evidence="6 7" key="1">
    <citation type="submission" date="2017-12" db="EMBL/GenBank/DDBJ databases">
        <title>Complete genome sequence of Herbivorax saccincola GGR1, a novel Cellulosome-producing hydrolytic bacterium in a thermophilic biogas plant, established by Illumina and Nanopore MinION sequencing.</title>
        <authorList>
            <person name="Pechtl A."/>
            <person name="Ruckert C."/>
            <person name="Koeck D.E."/>
            <person name="Maus I."/>
            <person name="Winkler A."/>
            <person name="Kalinowski J."/>
            <person name="Puhler A."/>
            <person name="Schwarz W.W."/>
            <person name="Zverlov V.V."/>
            <person name="Schluter A."/>
            <person name="Liebl W."/>
        </authorList>
    </citation>
    <scope>NUCLEOTIDE SEQUENCE [LARGE SCALE GENOMIC DNA]</scope>
    <source>
        <strain evidence="7">SR1</strain>
    </source>
</reference>
<dbReference type="InterPro" id="IPR013651">
    <property type="entry name" value="ATP-grasp_RimK-type"/>
</dbReference>
<dbReference type="NCBIfam" id="TIGR00768">
    <property type="entry name" value="rimK_fam"/>
    <property type="match status" value="1"/>
</dbReference>
<organism evidence="6 7">
    <name type="scientific">Acetivibrio saccincola</name>
    <dbReference type="NCBI Taxonomy" id="1677857"/>
    <lineage>
        <taxon>Bacteria</taxon>
        <taxon>Bacillati</taxon>
        <taxon>Bacillota</taxon>
        <taxon>Clostridia</taxon>
        <taxon>Eubacteriales</taxon>
        <taxon>Oscillospiraceae</taxon>
        <taxon>Acetivibrio</taxon>
    </lineage>
</organism>
<dbReference type="AlphaFoldDB" id="A0A2K9E2M3"/>
<evidence type="ECO:0000259" key="5">
    <source>
        <dbReference type="PROSITE" id="PS50975"/>
    </source>
</evidence>
<dbReference type="GO" id="GO:0046872">
    <property type="term" value="F:metal ion binding"/>
    <property type="evidence" value="ECO:0007669"/>
    <property type="project" value="UniProtKB-KW"/>
</dbReference>
<dbReference type="Pfam" id="PF08443">
    <property type="entry name" value="RimK"/>
    <property type="match status" value="1"/>
</dbReference>
<evidence type="ECO:0000313" key="7">
    <source>
        <dbReference type="Proteomes" id="UP000233534"/>
    </source>
</evidence>
<keyword evidence="7" id="KW-1185">Reference proteome</keyword>
<dbReference type="InterPro" id="IPR004666">
    <property type="entry name" value="Rp_bS6_RimK/Lys_biosynth_LsyX"/>
</dbReference>
<dbReference type="InterPro" id="IPR011761">
    <property type="entry name" value="ATP-grasp"/>
</dbReference>
<name>A0A2K9E2M3_9FIRM</name>
<evidence type="ECO:0000256" key="2">
    <source>
        <dbReference type="ARBA" id="ARBA00022741"/>
    </source>
</evidence>
<gene>
    <name evidence="6" type="primary">rimK2</name>
    <name evidence="6" type="ORF">HVS_08555</name>
</gene>
<dbReference type="PROSITE" id="PS50975">
    <property type="entry name" value="ATP_GRASP"/>
    <property type="match status" value="1"/>
</dbReference>
<dbReference type="GO" id="GO:0005737">
    <property type="term" value="C:cytoplasm"/>
    <property type="evidence" value="ECO:0007669"/>
    <property type="project" value="TreeGrafter"/>
</dbReference>
<dbReference type="Gene3D" id="3.40.50.20">
    <property type="match status" value="1"/>
</dbReference>
<dbReference type="Gene3D" id="3.30.1490.20">
    <property type="entry name" value="ATP-grasp fold, A domain"/>
    <property type="match status" value="1"/>
</dbReference>
<dbReference type="SUPFAM" id="SSF56059">
    <property type="entry name" value="Glutathione synthetase ATP-binding domain-like"/>
    <property type="match status" value="1"/>
</dbReference>
<dbReference type="InterPro" id="IPR013815">
    <property type="entry name" value="ATP_grasp_subdomain_1"/>
</dbReference>
<accession>A0A2K9E2M3</accession>
<sequence>MTGWLVVNHFVKSKKFMEIFNMLQEAAERQQVNLIKKTNVELMCGLFDYDNISIFEKPSFILFWDKDIRLANFLEEKGFRLFNTASAIEICDDKSLSHIKLSQQGIKTPKTIVSPKIYWDVDYEKEEYIDMVIETLGFPLIVKECFGSFGRQVYLVQNKDELIELLKSLGVRPILFQEFIESSKGRDVRIHIVGGKMVTSMYRYNDNDFRANITNGGKMKEYTPADAQIELAVKVCDALGLDFAGVDILFGENDEPVFCEVNSNAHFKNIYDCTGVNVADYIIRHIIDEINGFNLDMKLYAN</sequence>
<keyword evidence="2 4" id="KW-0547">Nucleotide-binding</keyword>
<dbReference type="GO" id="GO:0016879">
    <property type="term" value="F:ligase activity, forming carbon-nitrogen bonds"/>
    <property type="evidence" value="ECO:0007669"/>
    <property type="project" value="TreeGrafter"/>
</dbReference>
<feature type="domain" description="ATP-grasp" evidence="5">
    <location>
        <begin position="98"/>
        <end position="287"/>
    </location>
</feature>
<dbReference type="Gene3D" id="3.30.470.20">
    <property type="entry name" value="ATP-grasp fold, B domain"/>
    <property type="match status" value="1"/>
</dbReference>